<protein>
    <submittedName>
        <fullName evidence="2">Uncharacterized protein</fullName>
    </submittedName>
</protein>
<keyword evidence="3" id="KW-1185">Reference proteome</keyword>
<dbReference type="AlphaFoldDB" id="A0A444YW96"/>
<evidence type="ECO:0000313" key="3">
    <source>
        <dbReference type="Proteomes" id="UP000289738"/>
    </source>
</evidence>
<evidence type="ECO:0000256" key="1">
    <source>
        <dbReference type="SAM" id="Phobius"/>
    </source>
</evidence>
<name>A0A444YW96_ARAHY</name>
<proteinExistence type="predicted"/>
<organism evidence="2 3">
    <name type="scientific">Arachis hypogaea</name>
    <name type="common">Peanut</name>
    <dbReference type="NCBI Taxonomy" id="3818"/>
    <lineage>
        <taxon>Eukaryota</taxon>
        <taxon>Viridiplantae</taxon>
        <taxon>Streptophyta</taxon>
        <taxon>Embryophyta</taxon>
        <taxon>Tracheophyta</taxon>
        <taxon>Spermatophyta</taxon>
        <taxon>Magnoliopsida</taxon>
        <taxon>eudicotyledons</taxon>
        <taxon>Gunneridae</taxon>
        <taxon>Pentapetalae</taxon>
        <taxon>rosids</taxon>
        <taxon>fabids</taxon>
        <taxon>Fabales</taxon>
        <taxon>Fabaceae</taxon>
        <taxon>Papilionoideae</taxon>
        <taxon>50 kb inversion clade</taxon>
        <taxon>dalbergioids sensu lato</taxon>
        <taxon>Dalbergieae</taxon>
        <taxon>Pterocarpus clade</taxon>
        <taxon>Arachis</taxon>
    </lineage>
</organism>
<dbReference type="SMR" id="A0A444YW96"/>
<keyword evidence="1" id="KW-1133">Transmembrane helix</keyword>
<keyword evidence="1" id="KW-0812">Transmembrane</keyword>
<dbReference type="Gramene" id="arahy.Tifrunner.gnm2.ann2.Ah16g520300.1">
    <property type="protein sequence ID" value="arahy.Tifrunner.gnm2.ann2.Ah16g520300.1-CDS"/>
    <property type="gene ID" value="arahy.Tifrunner.gnm2.ann2.Ah16g520300"/>
</dbReference>
<keyword evidence="1" id="KW-0472">Membrane</keyword>
<reference evidence="2 3" key="1">
    <citation type="submission" date="2019-01" db="EMBL/GenBank/DDBJ databases">
        <title>Sequencing of cultivated peanut Arachis hypogaea provides insights into genome evolution and oil improvement.</title>
        <authorList>
            <person name="Chen X."/>
        </authorList>
    </citation>
    <scope>NUCLEOTIDE SEQUENCE [LARGE SCALE GENOMIC DNA]</scope>
    <source>
        <strain evidence="3">cv. Fuhuasheng</strain>
        <tissue evidence="2">Leaves</tissue>
    </source>
</reference>
<sequence length="127" mass="14035">MAFGHANVKYLTPMLQQISHFLTVFKRSVNRPQPFVVAVFALKPAALAGNSKAHQQLHNEASAPGHKQNVSHGQLQALSIVPADSPSLFVAVCSMFSFLSSSASFFSSLRQRLKLKKKKNISKEENW</sequence>
<feature type="transmembrane region" description="Helical" evidence="1">
    <location>
        <begin position="88"/>
        <end position="109"/>
    </location>
</feature>
<evidence type="ECO:0000313" key="2">
    <source>
        <dbReference type="EMBL" id="RYR06183.1"/>
    </source>
</evidence>
<dbReference type="EMBL" id="SDMP01000016">
    <property type="protein sequence ID" value="RYR06183.1"/>
    <property type="molecule type" value="Genomic_DNA"/>
</dbReference>
<accession>A0A444YW96</accession>
<comment type="caution">
    <text evidence="2">The sequence shown here is derived from an EMBL/GenBank/DDBJ whole genome shotgun (WGS) entry which is preliminary data.</text>
</comment>
<gene>
    <name evidence="2" type="ORF">Ahy_B06g085967</name>
</gene>
<dbReference type="Proteomes" id="UP000289738">
    <property type="component" value="Chromosome B06"/>
</dbReference>